<dbReference type="PANTHER" id="PTHR10676:SF352">
    <property type="entry name" value="CYTOPLASMIC DYNEIN 2 HEAVY CHAIN 1"/>
    <property type="match status" value="1"/>
</dbReference>
<evidence type="ECO:0000313" key="1">
    <source>
        <dbReference type="EMBL" id="KAK5984196.1"/>
    </source>
</evidence>
<dbReference type="Proteomes" id="UP001331761">
    <property type="component" value="Unassembled WGS sequence"/>
</dbReference>
<dbReference type="InterPro" id="IPR026983">
    <property type="entry name" value="DHC"/>
</dbReference>
<dbReference type="Gene3D" id="1.10.287.2610">
    <property type="match status" value="1"/>
</dbReference>
<dbReference type="GO" id="GO:0051959">
    <property type="term" value="F:dynein light intermediate chain binding"/>
    <property type="evidence" value="ECO:0007669"/>
    <property type="project" value="InterPro"/>
</dbReference>
<keyword evidence="2" id="KW-1185">Reference proteome</keyword>
<dbReference type="PANTHER" id="PTHR10676">
    <property type="entry name" value="DYNEIN HEAVY CHAIN FAMILY PROTEIN"/>
    <property type="match status" value="1"/>
</dbReference>
<gene>
    <name evidence="1" type="ORF">GCK32_012550</name>
</gene>
<dbReference type="EMBL" id="WIXE01003161">
    <property type="protein sequence ID" value="KAK5984196.1"/>
    <property type="molecule type" value="Genomic_DNA"/>
</dbReference>
<dbReference type="GO" id="GO:0035721">
    <property type="term" value="P:intraciliary retrograde transport"/>
    <property type="evidence" value="ECO:0007669"/>
    <property type="project" value="TreeGrafter"/>
</dbReference>
<dbReference type="GO" id="GO:0097729">
    <property type="term" value="C:9+2 motile cilium"/>
    <property type="evidence" value="ECO:0007669"/>
    <property type="project" value="TreeGrafter"/>
</dbReference>
<dbReference type="GO" id="GO:0008569">
    <property type="term" value="F:minus-end-directed microtubule motor activity"/>
    <property type="evidence" value="ECO:0007669"/>
    <property type="project" value="TreeGrafter"/>
</dbReference>
<organism evidence="1 2">
    <name type="scientific">Trichostrongylus colubriformis</name>
    <name type="common">Black scour worm</name>
    <dbReference type="NCBI Taxonomy" id="6319"/>
    <lineage>
        <taxon>Eukaryota</taxon>
        <taxon>Metazoa</taxon>
        <taxon>Ecdysozoa</taxon>
        <taxon>Nematoda</taxon>
        <taxon>Chromadorea</taxon>
        <taxon>Rhabditida</taxon>
        <taxon>Rhabditina</taxon>
        <taxon>Rhabditomorpha</taxon>
        <taxon>Strongyloidea</taxon>
        <taxon>Trichostrongylidae</taxon>
        <taxon>Trichostrongylus</taxon>
    </lineage>
</organism>
<dbReference type="GO" id="GO:0045505">
    <property type="term" value="F:dynein intermediate chain binding"/>
    <property type="evidence" value="ECO:0007669"/>
    <property type="project" value="InterPro"/>
</dbReference>
<name>A0AAN8ISD1_TRICO</name>
<reference evidence="1 2" key="1">
    <citation type="submission" date="2019-10" db="EMBL/GenBank/DDBJ databases">
        <title>Assembly and Annotation for the nematode Trichostrongylus colubriformis.</title>
        <authorList>
            <person name="Martin J."/>
        </authorList>
    </citation>
    <scope>NUCLEOTIDE SEQUENCE [LARGE SCALE GENOMIC DNA]</scope>
    <source>
        <strain evidence="1">G859</strain>
        <tissue evidence="1">Whole worm</tissue>
    </source>
</reference>
<proteinExistence type="predicted"/>
<dbReference type="AlphaFoldDB" id="A0AAN8ISD1"/>
<dbReference type="GO" id="GO:0060294">
    <property type="term" value="P:cilium movement involved in cell motility"/>
    <property type="evidence" value="ECO:0007669"/>
    <property type="project" value="TreeGrafter"/>
</dbReference>
<sequence>MPQLVLQKKAMDVKEDTCQSFSHLETVLPSAVLSPYKFQRCIENYAAICEKKKLVLAARLERLTAGVHKLTEAREQVAIMQKKAAKKSKLLAEKQAAADEALKDISKSMT</sequence>
<accession>A0AAN8ISD1</accession>
<evidence type="ECO:0000313" key="2">
    <source>
        <dbReference type="Proteomes" id="UP001331761"/>
    </source>
</evidence>
<comment type="caution">
    <text evidence="1">The sequence shown here is derived from an EMBL/GenBank/DDBJ whole genome shotgun (WGS) entry which is preliminary data.</text>
</comment>
<dbReference type="GO" id="GO:0060271">
    <property type="term" value="P:cilium assembly"/>
    <property type="evidence" value="ECO:0007669"/>
    <property type="project" value="TreeGrafter"/>
</dbReference>
<feature type="non-terminal residue" evidence="1">
    <location>
        <position position="110"/>
    </location>
</feature>
<dbReference type="GO" id="GO:0005868">
    <property type="term" value="C:cytoplasmic dynein complex"/>
    <property type="evidence" value="ECO:0007669"/>
    <property type="project" value="TreeGrafter"/>
</dbReference>
<protein>
    <submittedName>
        <fullName evidence="1">Uncharacterized protein</fullName>
    </submittedName>
</protein>
<dbReference type="GO" id="GO:0005930">
    <property type="term" value="C:axoneme"/>
    <property type="evidence" value="ECO:0007669"/>
    <property type="project" value="TreeGrafter"/>
</dbReference>